<dbReference type="AlphaFoldDB" id="A0A4U1L4K1"/>
<evidence type="ECO:0000313" key="2">
    <source>
        <dbReference type="EMBL" id="TKD51115.1"/>
    </source>
</evidence>
<dbReference type="RefSeq" id="WP_136943063.1">
    <property type="nucleotide sequence ID" value="NZ_SWKR01000002.1"/>
</dbReference>
<reference evidence="2 3" key="1">
    <citation type="submission" date="2019-04" db="EMBL/GenBank/DDBJ databases">
        <authorList>
            <person name="Yang Y."/>
            <person name="Wei D."/>
        </authorList>
    </citation>
    <scope>NUCLEOTIDE SEQUENCE [LARGE SCALE GENOMIC DNA]</scope>
    <source>
        <strain evidence="2 3">L-1-4w-11</strain>
    </source>
</reference>
<organism evidence="2 3">
    <name type="scientific">Sphingomonas baiyangensis</name>
    <dbReference type="NCBI Taxonomy" id="2572576"/>
    <lineage>
        <taxon>Bacteria</taxon>
        <taxon>Pseudomonadati</taxon>
        <taxon>Pseudomonadota</taxon>
        <taxon>Alphaproteobacteria</taxon>
        <taxon>Sphingomonadales</taxon>
        <taxon>Sphingomonadaceae</taxon>
        <taxon>Sphingomonas</taxon>
    </lineage>
</organism>
<name>A0A4U1L4K1_9SPHN</name>
<feature type="chain" id="PRO_5020814194" description="UrcA family protein" evidence="1">
    <location>
        <begin position="21"/>
        <end position="111"/>
    </location>
</feature>
<evidence type="ECO:0000256" key="1">
    <source>
        <dbReference type="SAM" id="SignalP"/>
    </source>
</evidence>
<dbReference type="EMBL" id="SWKR01000002">
    <property type="protein sequence ID" value="TKD51115.1"/>
    <property type="molecule type" value="Genomic_DNA"/>
</dbReference>
<evidence type="ECO:0000313" key="3">
    <source>
        <dbReference type="Proteomes" id="UP000309138"/>
    </source>
</evidence>
<keyword evidence="1" id="KW-0732">Signal</keyword>
<feature type="signal peptide" evidence="1">
    <location>
        <begin position="1"/>
        <end position="20"/>
    </location>
</feature>
<evidence type="ECO:0008006" key="4">
    <source>
        <dbReference type="Google" id="ProtNLM"/>
    </source>
</evidence>
<keyword evidence="3" id="KW-1185">Reference proteome</keyword>
<accession>A0A4U1L4K1</accession>
<proteinExistence type="predicted"/>
<comment type="caution">
    <text evidence="2">The sequence shown here is derived from an EMBL/GenBank/DDBJ whole genome shotgun (WGS) entry which is preliminary data.</text>
</comment>
<dbReference type="Proteomes" id="UP000309138">
    <property type="component" value="Unassembled WGS sequence"/>
</dbReference>
<protein>
    <recommendedName>
        <fullName evidence="4">UrcA family protein</fullName>
    </recommendedName>
</protein>
<sequence length="111" mass="11864">MIALALSLLAMQAAPPPVGAQDDIVVTARRLARLKRLRMTTRIDRRTGATRCVFKRRSGDDALDAEVCAAVLACVPKVATIEEMQGCIAPTMNRLTGDGVAWQADAAKGSR</sequence>
<dbReference type="OrthoDB" id="7571173at2"/>
<gene>
    <name evidence="2" type="ORF">FBR43_10355</name>
</gene>